<evidence type="ECO:0000256" key="2">
    <source>
        <dbReference type="ARBA" id="ARBA00023015"/>
    </source>
</evidence>
<dbReference type="Gene3D" id="1.10.10.10">
    <property type="entry name" value="Winged helix-like DNA-binding domain superfamily/Winged helix DNA-binding domain"/>
    <property type="match status" value="1"/>
</dbReference>
<dbReference type="EMBL" id="JARFYM010000004">
    <property type="protein sequence ID" value="MDL2398972.1"/>
    <property type="molecule type" value="Genomic_DNA"/>
</dbReference>
<gene>
    <name evidence="6" type="ORF">PY649_08715</name>
</gene>
<evidence type="ECO:0000313" key="7">
    <source>
        <dbReference type="Proteomes" id="UP001172645"/>
    </source>
</evidence>
<dbReference type="InterPro" id="IPR000847">
    <property type="entry name" value="LysR_HTH_N"/>
</dbReference>
<evidence type="ECO:0000256" key="1">
    <source>
        <dbReference type="ARBA" id="ARBA00009437"/>
    </source>
</evidence>
<dbReference type="SUPFAM" id="SSF46785">
    <property type="entry name" value="Winged helix' DNA-binding domain"/>
    <property type="match status" value="1"/>
</dbReference>
<protein>
    <submittedName>
        <fullName evidence="6">LysR family transcriptional regulator</fullName>
    </submittedName>
</protein>
<dbReference type="Pfam" id="PF00126">
    <property type="entry name" value="HTH_1"/>
    <property type="match status" value="1"/>
</dbReference>
<feature type="domain" description="HTH lysR-type" evidence="5">
    <location>
        <begin position="6"/>
        <end position="63"/>
    </location>
</feature>
<dbReference type="InterPro" id="IPR036388">
    <property type="entry name" value="WH-like_DNA-bd_sf"/>
</dbReference>
<keyword evidence="7" id="KW-1185">Reference proteome</keyword>
<evidence type="ECO:0000259" key="5">
    <source>
        <dbReference type="PROSITE" id="PS50931"/>
    </source>
</evidence>
<name>A0ABT7JSU3_9HYPH</name>
<dbReference type="Gene3D" id="3.40.190.290">
    <property type="match status" value="1"/>
</dbReference>
<dbReference type="InterPro" id="IPR058163">
    <property type="entry name" value="LysR-type_TF_proteobact-type"/>
</dbReference>
<evidence type="ECO:0000313" key="6">
    <source>
        <dbReference type="EMBL" id="MDL2398972.1"/>
    </source>
</evidence>
<dbReference type="PANTHER" id="PTHR30537:SF5">
    <property type="entry name" value="HTH-TYPE TRANSCRIPTIONAL ACTIVATOR TTDR-RELATED"/>
    <property type="match status" value="1"/>
</dbReference>
<dbReference type="Proteomes" id="UP001172645">
    <property type="component" value="Unassembled WGS sequence"/>
</dbReference>
<dbReference type="PANTHER" id="PTHR30537">
    <property type="entry name" value="HTH-TYPE TRANSCRIPTIONAL REGULATOR"/>
    <property type="match status" value="1"/>
</dbReference>
<evidence type="ECO:0000256" key="3">
    <source>
        <dbReference type="ARBA" id="ARBA00023125"/>
    </source>
</evidence>
<reference evidence="6" key="1">
    <citation type="submission" date="2023-06" db="EMBL/GenBank/DDBJ databases">
        <title>Phylogenetic Diversity of Rhizobium strains.</title>
        <authorList>
            <person name="Moura F.T."/>
            <person name="Helene L.C.F."/>
            <person name="Hungria M."/>
        </authorList>
    </citation>
    <scope>NUCLEOTIDE SEQUENCE</scope>
    <source>
        <strain evidence="6">CCGE526</strain>
    </source>
</reference>
<keyword evidence="3" id="KW-0238">DNA-binding</keyword>
<dbReference type="InterPro" id="IPR036390">
    <property type="entry name" value="WH_DNA-bd_sf"/>
</dbReference>
<dbReference type="RefSeq" id="WP_285867871.1">
    <property type="nucleotide sequence ID" value="NZ_JARFYM010000004.1"/>
</dbReference>
<keyword evidence="2" id="KW-0805">Transcription regulation</keyword>
<sequence>MQGLLNETAGLLAFVRTVQAGSFSAAAKSLGTTPSFVSKSISRLERLLGATLFRRSTRLLAMTPEGEAFYAKIAPLLHDIESAADVVRSHREPAGHLRVSMPTELGRMILEHIVEEFMPRYPAISLDIGMTDRAVDVLRENYDVVFRVGGTAQDGLMCRTLAHLDMVIVASPSFLDRHGKIDSVDRLEELPFVRYATSGRPYPVPLPDGRELRPKGRLDLDSATAIRDAAVAGVGAAYLIKPIVEADIDGGLLVELLPQMALQTVPLQALHASGRMPSFRQQLFTDFVASVMAKSGA</sequence>
<organism evidence="6 7">
    <name type="scientific">Rhizobium mayense</name>
    <dbReference type="NCBI Taxonomy" id="1312184"/>
    <lineage>
        <taxon>Bacteria</taxon>
        <taxon>Pseudomonadati</taxon>
        <taxon>Pseudomonadota</taxon>
        <taxon>Alphaproteobacteria</taxon>
        <taxon>Hyphomicrobiales</taxon>
        <taxon>Rhizobiaceae</taxon>
        <taxon>Rhizobium/Agrobacterium group</taxon>
        <taxon>Rhizobium</taxon>
    </lineage>
</organism>
<dbReference type="InterPro" id="IPR005119">
    <property type="entry name" value="LysR_subst-bd"/>
</dbReference>
<accession>A0ABT7JSU3</accession>
<comment type="similarity">
    <text evidence="1">Belongs to the LysR transcriptional regulatory family.</text>
</comment>
<dbReference type="Pfam" id="PF03466">
    <property type="entry name" value="LysR_substrate"/>
    <property type="match status" value="1"/>
</dbReference>
<dbReference type="CDD" id="cd08422">
    <property type="entry name" value="PBP2_CrgA_like"/>
    <property type="match status" value="1"/>
</dbReference>
<comment type="caution">
    <text evidence="6">The sequence shown here is derived from an EMBL/GenBank/DDBJ whole genome shotgun (WGS) entry which is preliminary data.</text>
</comment>
<evidence type="ECO:0000256" key="4">
    <source>
        <dbReference type="ARBA" id="ARBA00023163"/>
    </source>
</evidence>
<keyword evidence="4" id="KW-0804">Transcription</keyword>
<dbReference type="SUPFAM" id="SSF53850">
    <property type="entry name" value="Periplasmic binding protein-like II"/>
    <property type="match status" value="1"/>
</dbReference>
<dbReference type="PROSITE" id="PS50931">
    <property type="entry name" value="HTH_LYSR"/>
    <property type="match status" value="1"/>
</dbReference>
<proteinExistence type="inferred from homology"/>